<keyword evidence="2 6" id="KW-0812">Transmembrane</keyword>
<keyword evidence="3 6" id="KW-1133">Transmembrane helix</keyword>
<feature type="compositionally biased region" description="Basic and acidic residues" evidence="5">
    <location>
        <begin position="253"/>
        <end position="262"/>
    </location>
</feature>
<evidence type="ECO:0000256" key="2">
    <source>
        <dbReference type="ARBA" id="ARBA00022692"/>
    </source>
</evidence>
<comment type="subcellular location">
    <subcellularLocation>
        <location evidence="1">Membrane</location>
        <topology evidence="1">Multi-pass membrane protein</topology>
    </subcellularLocation>
</comment>
<dbReference type="Pfam" id="PF04479">
    <property type="entry name" value="RTA1"/>
    <property type="match status" value="1"/>
</dbReference>
<feature type="region of interest" description="Disordered" evidence="5">
    <location>
        <begin position="154"/>
        <end position="303"/>
    </location>
</feature>
<evidence type="ECO:0000256" key="4">
    <source>
        <dbReference type="ARBA" id="ARBA00023136"/>
    </source>
</evidence>
<dbReference type="GO" id="GO:0000324">
    <property type="term" value="C:fungal-type vacuole"/>
    <property type="evidence" value="ECO:0007669"/>
    <property type="project" value="TreeGrafter"/>
</dbReference>
<accession>M5CA02</accession>
<comment type="caution">
    <text evidence="7">The sequence shown here is derived from an EMBL/GenBank/DDBJ whole genome shotgun (WGS) entry which is preliminary data.</text>
</comment>
<organism evidence="7 8">
    <name type="scientific">Thanatephorus cucumeris (strain AG1-IB / isolate 7/3/14)</name>
    <name type="common">Lettuce bottom rot fungus</name>
    <name type="synonym">Rhizoctonia solani</name>
    <dbReference type="NCBI Taxonomy" id="1108050"/>
    <lineage>
        <taxon>Eukaryota</taxon>
        <taxon>Fungi</taxon>
        <taxon>Dikarya</taxon>
        <taxon>Basidiomycota</taxon>
        <taxon>Agaricomycotina</taxon>
        <taxon>Agaricomycetes</taxon>
        <taxon>Cantharellales</taxon>
        <taxon>Ceratobasidiaceae</taxon>
        <taxon>Rhizoctonia</taxon>
        <taxon>Rhizoctonia solani AG-1</taxon>
    </lineage>
</organism>
<feature type="transmembrane region" description="Helical" evidence="6">
    <location>
        <begin position="329"/>
        <end position="356"/>
    </location>
</feature>
<gene>
    <name evidence="7" type="ORF">BN14_11000</name>
</gene>
<dbReference type="Proteomes" id="UP000012065">
    <property type="component" value="Unassembled WGS sequence"/>
</dbReference>
<evidence type="ECO:0000256" key="5">
    <source>
        <dbReference type="SAM" id="MobiDB-lite"/>
    </source>
</evidence>
<dbReference type="HOGENOM" id="CLU_594718_0_0_1"/>
<sequence>MPSKGTQSAKTVEALSLTARRRWAQIIKITPVDQIEAVLTSGQNLIGEPPGEPGRGASRLDRHGKPKGFNLKNAIGLRNEDAVYDLHRTTIRNSAIGIDFTKTYRDQNDMSRDATVRAVLKKLPIYHCYENHWPIRAFLKTMCKNSSYRSKKAMERVREVSGPEAPELQSMTKPNPRAQHLRAQASQGRGGSTGASRTPKNATQVHETAQEFEPENTPDNSDEDKGSDDNEDEQEGGSEDDDKSEDEGSSDDDSPKEPAPMEKKRRRNDPNRNLPGNKLESKGEEVESWSDGESERARTSQSKIAWQSDLDRKEWALLVIKLDYDFYSLLLNIHACIICTTIMAPSFMTAAMFLILPRIVSELGQQYSRISPRLYPIVFLTADVGALLLQAIGGGVASSATTLKGANKGGNIMLSGIIIQLAAVTLFDLISTEFVVRYALGRPAYGALNKHDLALRAYSF</sequence>
<evidence type="ECO:0008006" key="9">
    <source>
        <dbReference type="Google" id="ProtNLM"/>
    </source>
</evidence>
<reference evidence="7 8" key="1">
    <citation type="journal article" date="2013" name="J. Biotechnol.">
        <title>Establishment and interpretation of the genome sequence of the phytopathogenic fungus Rhizoctonia solani AG1-IB isolate 7/3/14.</title>
        <authorList>
            <person name="Wibberg D.W."/>
            <person name="Jelonek L.J."/>
            <person name="Rupp O.R."/>
            <person name="Hennig M.H."/>
            <person name="Eikmeyer F.E."/>
            <person name="Goesmann A.G."/>
            <person name="Hartmann A.H."/>
            <person name="Borriss R.B."/>
            <person name="Grosch R.G."/>
            <person name="Puehler A.P."/>
            <person name="Schlueter A.S."/>
        </authorList>
    </citation>
    <scope>NUCLEOTIDE SEQUENCE [LARGE SCALE GENOMIC DNA]</scope>
    <source>
        <strain evidence="8">AG1-IB / isolate 7/3/14</strain>
    </source>
</reference>
<proteinExistence type="predicted"/>
<evidence type="ECO:0000256" key="1">
    <source>
        <dbReference type="ARBA" id="ARBA00004141"/>
    </source>
</evidence>
<dbReference type="GO" id="GO:0005886">
    <property type="term" value="C:plasma membrane"/>
    <property type="evidence" value="ECO:0007669"/>
    <property type="project" value="TreeGrafter"/>
</dbReference>
<dbReference type="PANTHER" id="PTHR31465">
    <property type="entry name" value="PROTEIN RTA1-RELATED"/>
    <property type="match status" value="1"/>
</dbReference>
<evidence type="ECO:0000313" key="8">
    <source>
        <dbReference type="Proteomes" id="UP000012065"/>
    </source>
</evidence>
<feature type="compositionally biased region" description="Polar residues" evidence="5">
    <location>
        <begin position="194"/>
        <end position="207"/>
    </location>
</feature>
<keyword evidence="4 6" id="KW-0472">Membrane</keyword>
<dbReference type="PANTHER" id="PTHR31465:SF9">
    <property type="entry name" value="SPHINGOID LONG-CHAIN BASE TRANSPORTER RSB1"/>
    <property type="match status" value="1"/>
</dbReference>
<protein>
    <recommendedName>
        <fullName evidence="9">Sphingoid long-chain base transporter RSB1</fullName>
    </recommendedName>
</protein>
<dbReference type="InterPro" id="IPR007568">
    <property type="entry name" value="RTA1"/>
</dbReference>
<name>M5CA02_THACB</name>
<evidence type="ECO:0000256" key="3">
    <source>
        <dbReference type="ARBA" id="ARBA00022989"/>
    </source>
</evidence>
<evidence type="ECO:0000313" key="7">
    <source>
        <dbReference type="EMBL" id="CCO36853.1"/>
    </source>
</evidence>
<dbReference type="EMBL" id="CAOJ01016489">
    <property type="protein sequence ID" value="CCO36853.1"/>
    <property type="molecule type" value="Genomic_DNA"/>
</dbReference>
<feature type="transmembrane region" description="Helical" evidence="6">
    <location>
        <begin position="417"/>
        <end position="440"/>
    </location>
</feature>
<feature type="transmembrane region" description="Helical" evidence="6">
    <location>
        <begin position="377"/>
        <end position="397"/>
    </location>
</feature>
<feature type="region of interest" description="Disordered" evidence="5">
    <location>
        <begin position="43"/>
        <end position="66"/>
    </location>
</feature>
<dbReference type="AlphaFoldDB" id="M5CA02"/>
<feature type="compositionally biased region" description="Acidic residues" evidence="5">
    <location>
        <begin position="210"/>
        <end position="222"/>
    </location>
</feature>
<feature type="compositionally biased region" description="Acidic residues" evidence="5">
    <location>
        <begin position="229"/>
        <end position="252"/>
    </location>
</feature>
<evidence type="ECO:0000256" key="6">
    <source>
        <dbReference type="SAM" id="Phobius"/>
    </source>
</evidence>